<dbReference type="InParanoid" id="A0A165HEW8"/>
<dbReference type="OMA" id="NDLQHCK"/>
<dbReference type="EMBL" id="KV407457">
    <property type="protein sequence ID" value="KZF23408.1"/>
    <property type="molecule type" value="Genomic_DNA"/>
</dbReference>
<keyword evidence="2" id="KW-1185">Reference proteome</keyword>
<dbReference type="PANTHER" id="PTHR43591">
    <property type="entry name" value="METHYLTRANSFERASE"/>
    <property type="match status" value="1"/>
</dbReference>
<dbReference type="AlphaFoldDB" id="A0A165HEW8"/>
<dbReference type="GeneID" id="28897485"/>
<dbReference type="CDD" id="cd02440">
    <property type="entry name" value="AdoMet_MTases"/>
    <property type="match status" value="1"/>
</dbReference>
<reference evidence="1 2" key="1">
    <citation type="journal article" date="2016" name="Fungal Biol.">
        <title>The genome of Xylona heveae provides a window into fungal endophytism.</title>
        <authorList>
            <person name="Gazis R."/>
            <person name="Kuo A."/>
            <person name="Riley R."/>
            <person name="LaButti K."/>
            <person name="Lipzen A."/>
            <person name="Lin J."/>
            <person name="Amirebrahimi M."/>
            <person name="Hesse C.N."/>
            <person name="Spatafora J.W."/>
            <person name="Henrissat B."/>
            <person name="Hainaut M."/>
            <person name="Grigoriev I.V."/>
            <person name="Hibbett D.S."/>
        </authorList>
    </citation>
    <scope>NUCLEOTIDE SEQUENCE [LARGE SCALE GENOMIC DNA]</scope>
    <source>
        <strain evidence="1 2">TC161</strain>
    </source>
</reference>
<evidence type="ECO:0000313" key="2">
    <source>
        <dbReference type="Proteomes" id="UP000076632"/>
    </source>
</evidence>
<dbReference type="SUPFAM" id="SSF53335">
    <property type="entry name" value="S-adenosyl-L-methionine-dependent methyltransferases"/>
    <property type="match status" value="1"/>
</dbReference>
<protein>
    <submittedName>
        <fullName evidence="1">S-adenosyl-L-methionine-dependent methyltransferase</fullName>
    </submittedName>
</protein>
<dbReference type="Pfam" id="PF13489">
    <property type="entry name" value="Methyltransf_23"/>
    <property type="match status" value="1"/>
</dbReference>
<keyword evidence="1" id="KW-0808">Transferase</keyword>
<gene>
    <name evidence="1" type="ORF">L228DRAFT_246178</name>
</gene>
<evidence type="ECO:0000313" key="1">
    <source>
        <dbReference type="EMBL" id="KZF23408.1"/>
    </source>
</evidence>
<dbReference type="Gene3D" id="3.40.50.150">
    <property type="entry name" value="Vaccinia Virus protein VP39"/>
    <property type="match status" value="1"/>
</dbReference>
<sequence>MAELPITADPAVEGFMEPDLSDEGYAESSASTYVTSIASDIRRGVEENGRTYPVYGKNEYGMPVDDKEQDRLDLQHCKYTLLLENKLFLSPIPEKPQKILDLGTGTGIWAIDVADTYPSAQVIGTDLAPVQPTWVPTNCQFEIDDAEDDWVYAKDNFDLIHGRDFTFAIRNWTKLIHQSYEHLKPGGYLELSCVYPVPKCDDGTLPPDSAYVEVSRTYNEMAKLAGCPADSPLHYKEWMEKEGFEDVKEVIYRMPTSPWPKDKRLKKIGGFEKLNLLEGAQGFLVRGFTGVLGRTREELELLLARLREELRTPKFHSYVPFYVVYGRKPGASSAA</sequence>
<name>A0A165HEW8_XYLHT</name>
<dbReference type="GO" id="GO:0008168">
    <property type="term" value="F:methyltransferase activity"/>
    <property type="evidence" value="ECO:0007669"/>
    <property type="project" value="UniProtKB-KW"/>
</dbReference>
<proteinExistence type="predicted"/>
<dbReference type="PANTHER" id="PTHR43591:SF31">
    <property type="entry name" value="LAEA-LIKE, PUTATIVE (AFU_ORTHOLOGUE AFUA_8G01930)-RELATED"/>
    <property type="match status" value="1"/>
</dbReference>
<dbReference type="RefSeq" id="XP_018188963.1">
    <property type="nucleotide sequence ID" value="XM_018332348.1"/>
</dbReference>
<dbReference type="GO" id="GO:0032259">
    <property type="term" value="P:methylation"/>
    <property type="evidence" value="ECO:0007669"/>
    <property type="project" value="UniProtKB-KW"/>
</dbReference>
<dbReference type="Proteomes" id="UP000076632">
    <property type="component" value="Unassembled WGS sequence"/>
</dbReference>
<accession>A0A165HEW8</accession>
<dbReference type="InterPro" id="IPR029063">
    <property type="entry name" value="SAM-dependent_MTases_sf"/>
</dbReference>
<dbReference type="STRING" id="1328760.A0A165HEW8"/>
<keyword evidence="1" id="KW-0489">Methyltransferase</keyword>
<dbReference type="OrthoDB" id="2013972at2759"/>
<organism evidence="1 2">
    <name type="scientific">Xylona heveae (strain CBS 132557 / TC161)</name>
    <dbReference type="NCBI Taxonomy" id="1328760"/>
    <lineage>
        <taxon>Eukaryota</taxon>
        <taxon>Fungi</taxon>
        <taxon>Dikarya</taxon>
        <taxon>Ascomycota</taxon>
        <taxon>Pezizomycotina</taxon>
        <taxon>Xylonomycetes</taxon>
        <taxon>Xylonales</taxon>
        <taxon>Xylonaceae</taxon>
        <taxon>Xylona</taxon>
    </lineage>
</organism>